<gene>
    <name evidence="3" type="ORF">G7043_43725</name>
</gene>
<evidence type="ECO:0000313" key="4">
    <source>
        <dbReference type="Proteomes" id="UP000481360"/>
    </source>
</evidence>
<dbReference type="GO" id="GO:0000160">
    <property type="term" value="P:phosphorelay signal transduction system"/>
    <property type="evidence" value="ECO:0007669"/>
    <property type="project" value="InterPro"/>
</dbReference>
<keyword evidence="1" id="KW-0597">Phosphoprotein</keyword>
<feature type="modified residue" description="4-aspartylphosphate" evidence="1">
    <location>
        <position position="68"/>
    </location>
</feature>
<feature type="domain" description="Response regulatory" evidence="2">
    <location>
        <begin position="17"/>
        <end position="131"/>
    </location>
</feature>
<organism evidence="3 4">
    <name type="scientific">Lentzea alba</name>
    <dbReference type="NCBI Taxonomy" id="2714351"/>
    <lineage>
        <taxon>Bacteria</taxon>
        <taxon>Bacillati</taxon>
        <taxon>Actinomycetota</taxon>
        <taxon>Actinomycetes</taxon>
        <taxon>Pseudonocardiales</taxon>
        <taxon>Pseudonocardiaceae</taxon>
        <taxon>Lentzea</taxon>
    </lineage>
</organism>
<dbReference type="CDD" id="cd17535">
    <property type="entry name" value="REC_NarL-like"/>
    <property type="match status" value="1"/>
</dbReference>
<dbReference type="AlphaFoldDB" id="A0A7C9W9J2"/>
<dbReference type="SUPFAM" id="SSF52172">
    <property type="entry name" value="CheY-like"/>
    <property type="match status" value="1"/>
</dbReference>
<dbReference type="Gene3D" id="3.40.50.2300">
    <property type="match status" value="1"/>
</dbReference>
<dbReference type="Pfam" id="PF00072">
    <property type="entry name" value="Response_reg"/>
    <property type="match status" value="1"/>
</dbReference>
<name>A0A7C9W9J2_9PSEU</name>
<comment type="caution">
    <text evidence="3">The sequence shown here is derived from an EMBL/GenBank/DDBJ whole genome shotgun (WGS) entry which is preliminary data.</text>
</comment>
<dbReference type="PANTHER" id="PTHR45566">
    <property type="entry name" value="HTH-TYPE TRANSCRIPTIONAL REGULATOR YHJB-RELATED"/>
    <property type="match status" value="1"/>
</dbReference>
<dbReference type="Proteomes" id="UP000481360">
    <property type="component" value="Unassembled WGS sequence"/>
</dbReference>
<protein>
    <submittedName>
        <fullName evidence="3">Response regulator transcription factor</fullName>
    </submittedName>
</protein>
<keyword evidence="4" id="KW-1185">Reference proteome</keyword>
<sequence length="133" mass="13842">MFVGGPLMVNDGRGPIRVLIVDDDPRVRAALRTFLVAHQGFEVVGEAGCAESAVRLALETAPGVAIVDVLLPTEREGLSLLRVFAEQHGIPVVAMSLDNACADGAIAAGAQVFLAKDGCSELLVSALLAVHDR</sequence>
<dbReference type="InterPro" id="IPR011006">
    <property type="entry name" value="CheY-like_superfamily"/>
</dbReference>
<evidence type="ECO:0000256" key="1">
    <source>
        <dbReference type="PROSITE-ProRule" id="PRU00169"/>
    </source>
</evidence>
<reference evidence="3 4" key="1">
    <citation type="submission" date="2020-03" db="EMBL/GenBank/DDBJ databases">
        <title>Isolation and identification of active actinomycetes.</title>
        <authorList>
            <person name="Sun X."/>
        </authorList>
    </citation>
    <scope>NUCLEOTIDE SEQUENCE [LARGE SCALE GENOMIC DNA]</scope>
    <source>
        <strain evidence="3 4">NEAU-D13</strain>
    </source>
</reference>
<evidence type="ECO:0000313" key="3">
    <source>
        <dbReference type="EMBL" id="NGY65820.1"/>
    </source>
</evidence>
<dbReference type="InterPro" id="IPR001789">
    <property type="entry name" value="Sig_transdc_resp-reg_receiver"/>
</dbReference>
<dbReference type="PANTHER" id="PTHR45566:SF1">
    <property type="entry name" value="HTH-TYPE TRANSCRIPTIONAL REGULATOR YHJB-RELATED"/>
    <property type="match status" value="1"/>
</dbReference>
<proteinExistence type="predicted"/>
<dbReference type="PROSITE" id="PS50110">
    <property type="entry name" value="RESPONSE_REGULATORY"/>
    <property type="match status" value="1"/>
</dbReference>
<accession>A0A7C9W9J2</accession>
<dbReference type="SMART" id="SM00448">
    <property type="entry name" value="REC"/>
    <property type="match status" value="1"/>
</dbReference>
<evidence type="ECO:0000259" key="2">
    <source>
        <dbReference type="PROSITE" id="PS50110"/>
    </source>
</evidence>
<dbReference type="InterPro" id="IPR058245">
    <property type="entry name" value="NreC/VraR/RcsB-like_REC"/>
</dbReference>
<dbReference type="InterPro" id="IPR051015">
    <property type="entry name" value="EvgA-like"/>
</dbReference>
<dbReference type="EMBL" id="JAAMPJ010000018">
    <property type="protein sequence ID" value="NGY65820.1"/>
    <property type="molecule type" value="Genomic_DNA"/>
</dbReference>